<dbReference type="PANTHER" id="PTHR44520:SF2">
    <property type="entry name" value="RESPONSE REGULATOR RCP1"/>
    <property type="match status" value="1"/>
</dbReference>
<dbReference type="RefSeq" id="WP_104715515.1">
    <property type="nucleotide sequence ID" value="NZ_PTRA01000006.1"/>
</dbReference>
<dbReference type="PANTHER" id="PTHR44520">
    <property type="entry name" value="RESPONSE REGULATOR RCP1-RELATED"/>
    <property type="match status" value="1"/>
</dbReference>
<keyword evidence="4" id="KW-1185">Reference proteome</keyword>
<dbReference type="GO" id="GO:0000160">
    <property type="term" value="P:phosphorelay signal transduction system"/>
    <property type="evidence" value="ECO:0007669"/>
    <property type="project" value="InterPro"/>
</dbReference>
<evidence type="ECO:0000313" key="3">
    <source>
        <dbReference type="EMBL" id="PQA54391.1"/>
    </source>
</evidence>
<accession>A0A2S7IG91</accession>
<dbReference type="InterPro" id="IPR011006">
    <property type="entry name" value="CheY-like_superfamily"/>
</dbReference>
<evidence type="ECO:0000256" key="1">
    <source>
        <dbReference type="PROSITE-ProRule" id="PRU00169"/>
    </source>
</evidence>
<dbReference type="InterPro" id="IPR001789">
    <property type="entry name" value="Sig_transdc_resp-reg_receiver"/>
</dbReference>
<feature type="modified residue" description="4-aspartylphosphate" evidence="1">
    <location>
        <position position="57"/>
    </location>
</feature>
<feature type="domain" description="Response regulatory" evidence="2">
    <location>
        <begin position="2"/>
        <end position="125"/>
    </location>
</feature>
<comment type="caution">
    <text evidence="3">The sequence shown here is derived from an EMBL/GenBank/DDBJ whole genome shotgun (WGS) entry which is preliminary data.</text>
</comment>
<dbReference type="Pfam" id="PF00072">
    <property type="entry name" value="Response_reg"/>
    <property type="match status" value="1"/>
</dbReference>
<evidence type="ECO:0000313" key="4">
    <source>
        <dbReference type="Proteomes" id="UP000239590"/>
    </source>
</evidence>
<dbReference type="SMART" id="SM00448">
    <property type="entry name" value="REC"/>
    <property type="match status" value="1"/>
</dbReference>
<gene>
    <name evidence="3" type="ORF">C5O19_21820</name>
</gene>
<protein>
    <recommendedName>
        <fullName evidence="2">Response regulatory domain-containing protein</fullName>
    </recommendedName>
</protein>
<dbReference type="SUPFAM" id="SSF52172">
    <property type="entry name" value="CheY-like"/>
    <property type="match status" value="1"/>
</dbReference>
<organism evidence="3 4">
    <name type="scientific">Siphonobacter curvatus</name>
    <dbReference type="NCBI Taxonomy" id="2094562"/>
    <lineage>
        <taxon>Bacteria</taxon>
        <taxon>Pseudomonadati</taxon>
        <taxon>Bacteroidota</taxon>
        <taxon>Cytophagia</taxon>
        <taxon>Cytophagales</taxon>
        <taxon>Cytophagaceae</taxon>
        <taxon>Siphonobacter</taxon>
    </lineage>
</organism>
<sequence length="126" mass="14466">MKVLIVDDDFIMLKLHQLRVINAGLSPEPQLFYNGREALNFLLEAEKMDEQYLILLDLNMPIMNGWQFLEALQQQALRSTIRVVIVTSSVDPADRQRAKDYPQVAGYLEKPLNRQGMDLLASVFES</sequence>
<dbReference type="AlphaFoldDB" id="A0A2S7IG91"/>
<dbReference type="Proteomes" id="UP000239590">
    <property type="component" value="Unassembled WGS sequence"/>
</dbReference>
<dbReference type="InterPro" id="IPR052893">
    <property type="entry name" value="TCS_response_regulator"/>
</dbReference>
<name>A0A2S7IG91_9BACT</name>
<dbReference type="EMBL" id="PTRA01000006">
    <property type="protein sequence ID" value="PQA54391.1"/>
    <property type="molecule type" value="Genomic_DNA"/>
</dbReference>
<dbReference type="OrthoDB" id="1524091at2"/>
<dbReference type="Gene3D" id="3.40.50.2300">
    <property type="match status" value="1"/>
</dbReference>
<dbReference type="PROSITE" id="PS50110">
    <property type="entry name" value="RESPONSE_REGULATORY"/>
    <property type="match status" value="1"/>
</dbReference>
<keyword evidence="1" id="KW-0597">Phosphoprotein</keyword>
<reference evidence="4" key="1">
    <citation type="submission" date="2018-02" db="EMBL/GenBank/DDBJ databases">
        <title>Genome sequencing of Solimonas sp. HR-BB.</title>
        <authorList>
            <person name="Lee Y."/>
            <person name="Jeon C.O."/>
        </authorList>
    </citation>
    <scope>NUCLEOTIDE SEQUENCE [LARGE SCALE GENOMIC DNA]</scope>
    <source>
        <strain evidence="4">HR-U</strain>
    </source>
</reference>
<proteinExistence type="predicted"/>
<evidence type="ECO:0000259" key="2">
    <source>
        <dbReference type="PROSITE" id="PS50110"/>
    </source>
</evidence>